<dbReference type="GO" id="GO:0046496">
    <property type="term" value="P:nicotinamide nucleotide metabolic process"/>
    <property type="evidence" value="ECO:0007669"/>
    <property type="project" value="UniProtKB-UniRule"/>
</dbReference>
<feature type="domain" description="YjeF C-terminal" evidence="8">
    <location>
        <begin position="7"/>
        <end position="353"/>
    </location>
</feature>
<evidence type="ECO:0000259" key="8">
    <source>
        <dbReference type="PROSITE" id="PS51383"/>
    </source>
</evidence>
<reference evidence="9 10" key="1">
    <citation type="submission" date="2017-12" db="EMBL/GenBank/DDBJ databases">
        <title>Gene loss provides genomic basis for host adaptation in cereal stripe rust fungi.</title>
        <authorList>
            <person name="Xia C."/>
        </authorList>
    </citation>
    <scope>NUCLEOTIDE SEQUENCE [LARGE SCALE GENOMIC DNA]</scope>
    <source>
        <strain evidence="9 10">93TX-2</strain>
    </source>
</reference>
<keyword evidence="4 7" id="KW-0520">NAD</keyword>
<evidence type="ECO:0000313" key="10">
    <source>
        <dbReference type="Proteomes" id="UP000238274"/>
    </source>
</evidence>
<keyword evidence="2 7" id="KW-0067">ATP-binding</keyword>
<comment type="function">
    <text evidence="7">Catalyzes the dehydration of the S-form of NAD(P)HX at the expense of ATP, which is converted to ADP. Together with NAD(P)HX epimerase, which catalyzes the epimerization of the S- and R-forms, the enzyme allows the repair of both epimers of NAD(P)HX, a damaged form of NAD(P)H that is a result of enzymatic or heat-dependent hydration.</text>
</comment>
<comment type="subcellular location">
    <subcellularLocation>
        <location evidence="7">Cytoplasm</location>
    </subcellularLocation>
</comment>
<dbReference type="PANTHER" id="PTHR12592">
    <property type="entry name" value="ATP-DEPENDENT (S)-NAD(P)H-HYDRATE DEHYDRATASE FAMILY MEMBER"/>
    <property type="match status" value="1"/>
</dbReference>
<evidence type="ECO:0000313" key="9">
    <source>
        <dbReference type="EMBL" id="POW20795.1"/>
    </source>
</evidence>
<keyword evidence="3" id="KW-0521">NADP</keyword>
<gene>
    <name evidence="9" type="ORF">PSHT_03080</name>
</gene>
<dbReference type="Gene3D" id="3.40.1190.20">
    <property type="match status" value="1"/>
</dbReference>
<dbReference type="GO" id="GO:0005524">
    <property type="term" value="F:ATP binding"/>
    <property type="evidence" value="ECO:0007669"/>
    <property type="project" value="UniProtKB-KW"/>
</dbReference>
<protein>
    <recommendedName>
        <fullName evidence="7">ATP-dependent (S)-NAD(P)H-hydrate dehydratase</fullName>
        <ecNumber evidence="7">4.2.1.93</ecNumber>
    </recommendedName>
    <alternativeName>
        <fullName evidence="7">ATP-dependent NAD(P)HX dehydratase</fullName>
    </alternativeName>
</protein>
<dbReference type="GO" id="GO:0110051">
    <property type="term" value="P:metabolite repair"/>
    <property type="evidence" value="ECO:0007669"/>
    <property type="project" value="TreeGrafter"/>
</dbReference>
<dbReference type="HAMAP" id="MF_01965">
    <property type="entry name" value="NADHX_dehydratase"/>
    <property type="match status" value="1"/>
</dbReference>
<feature type="binding site" evidence="7">
    <location>
        <begin position="237"/>
        <end position="241"/>
    </location>
    <ligand>
        <name>ATP</name>
        <dbReference type="ChEBI" id="CHEBI:30616"/>
    </ligand>
</feature>
<accession>A0A2S4WG73</accession>
<dbReference type="GO" id="GO:0047453">
    <property type="term" value="F:ATP-dependent NAD(P)H-hydrate dehydratase activity"/>
    <property type="evidence" value="ECO:0007669"/>
    <property type="project" value="UniProtKB-UniRule"/>
</dbReference>
<comment type="catalytic activity">
    <reaction evidence="6 7">
        <text>(6S)-NADPHX + ATP = ADP + phosphate + NADPH + H(+)</text>
        <dbReference type="Rhea" id="RHEA:32231"/>
        <dbReference type="ChEBI" id="CHEBI:15378"/>
        <dbReference type="ChEBI" id="CHEBI:30616"/>
        <dbReference type="ChEBI" id="CHEBI:43474"/>
        <dbReference type="ChEBI" id="CHEBI:57783"/>
        <dbReference type="ChEBI" id="CHEBI:64076"/>
        <dbReference type="ChEBI" id="CHEBI:456216"/>
        <dbReference type="EC" id="4.2.1.93"/>
    </reaction>
</comment>
<feature type="binding site" evidence="7">
    <location>
        <position position="114"/>
    </location>
    <ligand>
        <name>(6S)-NADPHX</name>
        <dbReference type="ChEBI" id="CHEBI:64076"/>
    </ligand>
</feature>
<dbReference type="Proteomes" id="UP000238274">
    <property type="component" value="Unassembled WGS sequence"/>
</dbReference>
<evidence type="ECO:0000256" key="3">
    <source>
        <dbReference type="ARBA" id="ARBA00022857"/>
    </source>
</evidence>
<proteinExistence type="inferred from homology"/>
<comment type="cofactor">
    <cofactor evidence="7">
        <name>Mg(2+)</name>
        <dbReference type="ChEBI" id="CHEBI:18420"/>
    </cofactor>
</comment>
<keyword evidence="10" id="KW-1185">Reference proteome</keyword>
<evidence type="ECO:0000256" key="6">
    <source>
        <dbReference type="ARBA" id="ARBA00047472"/>
    </source>
</evidence>
<dbReference type="PROSITE" id="PS51383">
    <property type="entry name" value="YJEF_C_3"/>
    <property type="match status" value="1"/>
</dbReference>
<dbReference type="PANTHER" id="PTHR12592:SF0">
    <property type="entry name" value="ATP-DEPENDENT (S)-NAD(P)H-HYDRATE DEHYDRATASE"/>
    <property type="match status" value="1"/>
</dbReference>
<sequence length="362" mass="40080">MHCHHALLRKAFQMIPPLDGSLHKGQAGRIGIVGGSKDYTGAPFYSGYASLRLGSDLSHVICEPSASTVIKTYSPDLMVHSYLSSSENPQAYSNHQKEFDLLMDRLHVLVVGPGLGRDTQMQEWAEWTIKTAIKKDIHLVLDADALWLLQNKPLVPSILHLSSSLFSPNDKTYLILIIDCHSELLKGYRNAILTPNHMEFQRLLKACSIAPREKDDDEGLLALELSKTLGGCTILQKGSTDLIAREGSEVAKVTCQGSPKRCGGQGDILSGLVGTWCAWTKLYFERQQQHSKPNSLDTPLHHQPISPEETWIIAAVLGSEITRTCSKLAYRKFGRSMQSSDMLAYIAEAFEKVMHGHTKDCA</sequence>
<evidence type="ECO:0000256" key="2">
    <source>
        <dbReference type="ARBA" id="ARBA00022840"/>
    </source>
</evidence>
<comment type="caution">
    <text evidence="9">The sequence shown here is derived from an EMBL/GenBank/DDBJ whole genome shotgun (WGS) entry which is preliminary data.</text>
</comment>
<dbReference type="EC" id="4.2.1.93" evidence="7"/>
<evidence type="ECO:0000256" key="5">
    <source>
        <dbReference type="ARBA" id="ARBA00023239"/>
    </source>
</evidence>
<dbReference type="OrthoDB" id="8110916at2759"/>
<dbReference type="InterPro" id="IPR029056">
    <property type="entry name" value="Ribokinase-like"/>
</dbReference>
<dbReference type="NCBIfam" id="TIGR00196">
    <property type="entry name" value="yjeF_cterm"/>
    <property type="match status" value="1"/>
</dbReference>
<evidence type="ECO:0000256" key="1">
    <source>
        <dbReference type="ARBA" id="ARBA00022741"/>
    </source>
</evidence>
<feature type="binding site" evidence="7">
    <location>
        <begin position="196"/>
        <end position="202"/>
    </location>
    <ligand>
        <name>(6S)-NADPHX</name>
        <dbReference type="ChEBI" id="CHEBI:64076"/>
    </ligand>
</feature>
<keyword evidence="5 7" id="KW-0456">Lyase</keyword>
<organism evidence="9 10">
    <name type="scientific">Puccinia striiformis</name>
    <dbReference type="NCBI Taxonomy" id="27350"/>
    <lineage>
        <taxon>Eukaryota</taxon>
        <taxon>Fungi</taxon>
        <taxon>Dikarya</taxon>
        <taxon>Basidiomycota</taxon>
        <taxon>Pucciniomycotina</taxon>
        <taxon>Pucciniomycetes</taxon>
        <taxon>Pucciniales</taxon>
        <taxon>Pucciniaceae</taxon>
        <taxon>Puccinia</taxon>
    </lineage>
</organism>
<dbReference type="Pfam" id="PF01256">
    <property type="entry name" value="Carb_kinase"/>
    <property type="match status" value="2"/>
</dbReference>
<dbReference type="InterPro" id="IPR000631">
    <property type="entry name" value="CARKD"/>
</dbReference>
<dbReference type="VEuPathDB" id="FungiDB:PSHT_03080"/>
<dbReference type="CDD" id="cd01171">
    <property type="entry name" value="YXKO-related"/>
    <property type="match status" value="1"/>
</dbReference>
<dbReference type="AlphaFoldDB" id="A0A2S4WG73"/>
<feature type="binding site" evidence="7">
    <location>
        <position position="267"/>
    </location>
    <ligand>
        <name>(6S)-NADPHX</name>
        <dbReference type="ChEBI" id="CHEBI:64076"/>
    </ligand>
</feature>
<reference evidence="10" key="3">
    <citation type="journal article" date="2018" name="Mol. Plant Microbe Interact.">
        <title>Genome sequence resources for the wheat stripe rust pathogen (Puccinia striiformis f. sp. tritici) and the barley stripe rust pathogen (Puccinia striiformis f. sp. hordei).</title>
        <authorList>
            <person name="Xia C."/>
            <person name="Wang M."/>
            <person name="Yin C."/>
            <person name="Cornejo O.E."/>
            <person name="Hulbert S.H."/>
            <person name="Chen X."/>
        </authorList>
    </citation>
    <scope>NUCLEOTIDE SEQUENCE [LARGE SCALE GENOMIC DNA]</scope>
    <source>
        <strain evidence="10">93TX-2</strain>
    </source>
</reference>
<comment type="catalytic activity">
    <reaction evidence="7">
        <text>(6S)-NADHX + ATP = ADP + phosphate + NADH + H(+)</text>
        <dbReference type="Rhea" id="RHEA:19017"/>
        <dbReference type="ChEBI" id="CHEBI:15378"/>
        <dbReference type="ChEBI" id="CHEBI:30616"/>
        <dbReference type="ChEBI" id="CHEBI:43474"/>
        <dbReference type="ChEBI" id="CHEBI:57945"/>
        <dbReference type="ChEBI" id="CHEBI:64074"/>
        <dbReference type="ChEBI" id="CHEBI:456216"/>
        <dbReference type="EC" id="4.2.1.93"/>
    </reaction>
</comment>
<dbReference type="GO" id="GO:0005737">
    <property type="term" value="C:cytoplasm"/>
    <property type="evidence" value="ECO:0007669"/>
    <property type="project" value="UniProtKB-SubCell"/>
</dbReference>
<name>A0A2S4WG73_9BASI</name>
<keyword evidence="1 7" id="KW-0547">Nucleotide-binding</keyword>
<evidence type="ECO:0000256" key="4">
    <source>
        <dbReference type="ARBA" id="ARBA00023027"/>
    </source>
</evidence>
<evidence type="ECO:0000256" key="7">
    <source>
        <dbReference type="HAMAP-Rule" id="MF_03157"/>
    </source>
</evidence>
<keyword evidence="7" id="KW-0597">Phosphoprotein</keyword>
<dbReference type="EMBL" id="PKSM01000028">
    <property type="protein sequence ID" value="POW20795.1"/>
    <property type="molecule type" value="Genomic_DNA"/>
</dbReference>
<keyword evidence="7" id="KW-0963">Cytoplasm</keyword>
<reference evidence="10" key="2">
    <citation type="journal article" date="2018" name="BMC Genomics">
        <title>Genomic insights into host adaptation between the wheat stripe rust pathogen (Puccinia striiformis f. sp. tritici) and the barley stripe rust pathogen (Puccinia striiformis f. sp. hordei).</title>
        <authorList>
            <person name="Xia C."/>
            <person name="Wang M."/>
            <person name="Yin C."/>
            <person name="Cornejo O.E."/>
            <person name="Hulbert S.H."/>
            <person name="Chen X."/>
        </authorList>
    </citation>
    <scope>NUCLEOTIDE SEQUENCE [LARGE SCALE GENOMIC DNA]</scope>
    <source>
        <strain evidence="10">93TX-2</strain>
    </source>
</reference>
<feature type="binding site" evidence="7">
    <location>
        <begin position="257"/>
        <end position="266"/>
    </location>
    <ligand>
        <name>ATP</name>
        <dbReference type="ChEBI" id="CHEBI:30616"/>
    </ligand>
</feature>
<comment type="similarity">
    <text evidence="7">Belongs to the NnrD/CARKD family.</text>
</comment>
<dbReference type="SUPFAM" id="SSF53613">
    <property type="entry name" value="Ribokinase-like"/>
    <property type="match status" value="1"/>
</dbReference>